<name>A0A1L3FPE0_BRAJP</name>
<evidence type="ECO:0008006" key="3">
    <source>
        <dbReference type="Google" id="ProtNLM"/>
    </source>
</evidence>
<dbReference type="AlphaFoldDB" id="A0A1L3FPE0"/>
<reference evidence="1 2" key="1">
    <citation type="submission" date="2016-11" db="EMBL/GenBank/DDBJ databases">
        <title>Complete Genome Sequence of Bradyrhizobium sp. strain J5, an isolated from soybean nodule in Hokkaido.</title>
        <authorList>
            <person name="Kanehara K."/>
        </authorList>
    </citation>
    <scope>NUCLEOTIDE SEQUENCE [LARGE SCALE GENOMIC DNA]</scope>
    <source>
        <strain evidence="1 2">J5</strain>
    </source>
</reference>
<organism evidence="1 2">
    <name type="scientific">Bradyrhizobium japonicum</name>
    <dbReference type="NCBI Taxonomy" id="375"/>
    <lineage>
        <taxon>Bacteria</taxon>
        <taxon>Pseudomonadati</taxon>
        <taxon>Pseudomonadota</taxon>
        <taxon>Alphaproteobacteria</taxon>
        <taxon>Hyphomicrobiales</taxon>
        <taxon>Nitrobacteraceae</taxon>
        <taxon>Bradyrhizobium</taxon>
    </lineage>
</organism>
<evidence type="ECO:0000313" key="1">
    <source>
        <dbReference type="EMBL" id="APG15062.1"/>
    </source>
</evidence>
<evidence type="ECO:0000313" key="2">
    <source>
        <dbReference type="Proteomes" id="UP000181962"/>
    </source>
</evidence>
<dbReference type="OrthoDB" id="9799921at2"/>
<proteinExistence type="predicted"/>
<sequence>MVQGEEQEKRVCVRHKFADHGLNPAVETIILGTFNPGHEANKAEFFYSSPRNQLWRLLPGAFGEQDLRRAQLAEKLEFLSRRRIDFVDLIFEVEVGEGRECDRPDAYIDSRVTRWQDVISELETLQSLRQVCFTRRGVDGIPNMRSRIEEIERYCGRRGLVFKRIVTPSGAYRREDKQSEWTGFFNPHDDTD</sequence>
<gene>
    <name evidence="1" type="ORF">BKD09_42800</name>
</gene>
<accession>A0A1L3FPE0</accession>
<protein>
    <recommendedName>
        <fullName evidence="3">DNA glycosylase</fullName>
    </recommendedName>
</protein>
<dbReference type="Gene3D" id="3.40.470.10">
    <property type="entry name" value="Uracil-DNA glycosylase-like domain"/>
    <property type="match status" value="1"/>
</dbReference>
<dbReference type="EMBL" id="CP017637">
    <property type="protein sequence ID" value="APG15062.1"/>
    <property type="molecule type" value="Genomic_DNA"/>
</dbReference>
<dbReference type="InterPro" id="IPR036895">
    <property type="entry name" value="Uracil-DNA_glycosylase-like_sf"/>
</dbReference>
<dbReference type="Proteomes" id="UP000181962">
    <property type="component" value="Chromosome"/>
</dbReference>
<dbReference type="SUPFAM" id="SSF52141">
    <property type="entry name" value="Uracil-DNA glycosylase-like"/>
    <property type="match status" value="1"/>
</dbReference>
<dbReference type="RefSeq" id="WP_038936608.1">
    <property type="nucleotide sequence ID" value="NZ_CP017637.1"/>
</dbReference>